<dbReference type="Pfam" id="PF00107">
    <property type="entry name" value="ADH_zinc_N"/>
    <property type="match status" value="1"/>
</dbReference>
<dbReference type="InterPro" id="IPR045010">
    <property type="entry name" value="MDR_fam"/>
</dbReference>
<feature type="domain" description="Alcohol dehydrogenase-like C-terminal" evidence="2">
    <location>
        <begin position="190"/>
        <end position="315"/>
    </location>
</feature>
<feature type="domain" description="Oxidoreductase N-terminal" evidence="3">
    <location>
        <begin position="36"/>
        <end position="114"/>
    </location>
</feature>
<dbReference type="PANTHER" id="PTHR43205">
    <property type="entry name" value="PROSTAGLANDIN REDUCTASE"/>
    <property type="match status" value="1"/>
</dbReference>
<evidence type="ECO:0000313" key="6">
    <source>
        <dbReference type="Proteomes" id="UP001295794"/>
    </source>
</evidence>
<dbReference type="EMBL" id="CAVNYO010000480">
    <property type="protein sequence ID" value="CAK5284438.1"/>
    <property type="molecule type" value="Genomic_DNA"/>
</dbReference>
<gene>
    <name evidence="4" type="ORF">MYCIT1_LOCUS13865</name>
    <name evidence="5" type="ORF">MYCIT1_LOCUS37686</name>
</gene>
<evidence type="ECO:0000313" key="5">
    <source>
        <dbReference type="EMBL" id="CAK5284438.1"/>
    </source>
</evidence>
<evidence type="ECO:0008006" key="7">
    <source>
        <dbReference type="Google" id="ProtNLM"/>
    </source>
</evidence>
<comment type="caution">
    <text evidence="5">The sequence shown here is derived from an EMBL/GenBank/DDBJ whole genome shotgun (WGS) entry which is preliminary data.</text>
</comment>
<dbReference type="Pfam" id="PF16884">
    <property type="entry name" value="ADH_N_2"/>
    <property type="match status" value="1"/>
</dbReference>
<evidence type="ECO:0000256" key="1">
    <source>
        <dbReference type="ARBA" id="ARBA00023002"/>
    </source>
</evidence>
<dbReference type="InterPro" id="IPR011032">
    <property type="entry name" value="GroES-like_sf"/>
</dbReference>
<dbReference type="Gene3D" id="3.40.50.720">
    <property type="entry name" value="NAD(P)-binding Rossmann-like Domain"/>
    <property type="match status" value="1"/>
</dbReference>
<protein>
    <recommendedName>
        <fullName evidence="7">Enoyl reductase (ER) domain-containing protein</fullName>
    </recommendedName>
</protein>
<dbReference type="CDD" id="cd05288">
    <property type="entry name" value="PGDH"/>
    <property type="match status" value="1"/>
</dbReference>
<dbReference type="GO" id="GO:0016628">
    <property type="term" value="F:oxidoreductase activity, acting on the CH-CH group of donors, NAD or NADP as acceptor"/>
    <property type="evidence" value="ECO:0007669"/>
    <property type="project" value="InterPro"/>
</dbReference>
<organism evidence="5 6">
    <name type="scientific">Mycena citricolor</name>
    <dbReference type="NCBI Taxonomy" id="2018698"/>
    <lineage>
        <taxon>Eukaryota</taxon>
        <taxon>Fungi</taxon>
        <taxon>Dikarya</taxon>
        <taxon>Basidiomycota</taxon>
        <taxon>Agaricomycotina</taxon>
        <taxon>Agaricomycetes</taxon>
        <taxon>Agaricomycetidae</taxon>
        <taxon>Agaricales</taxon>
        <taxon>Marasmiineae</taxon>
        <taxon>Mycenaceae</taxon>
        <taxon>Mycena</taxon>
    </lineage>
</organism>
<evidence type="ECO:0000313" key="4">
    <source>
        <dbReference type="EMBL" id="CAK5269844.1"/>
    </source>
</evidence>
<name>A0AAD2Q7D1_9AGAR</name>
<dbReference type="PANTHER" id="PTHR43205:SF7">
    <property type="entry name" value="PROSTAGLANDIN REDUCTASE 1"/>
    <property type="match status" value="1"/>
</dbReference>
<reference evidence="5" key="1">
    <citation type="submission" date="2023-11" db="EMBL/GenBank/DDBJ databases">
        <authorList>
            <person name="De Vega J J."/>
            <person name="De Vega J J."/>
        </authorList>
    </citation>
    <scope>NUCLEOTIDE SEQUENCE</scope>
</reference>
<proteinExistence type="predicted"/>
<keyword evidence="1" id="KW-0560">Oxidoreductase</keyword>
<evidence type="ECO:0000259" key="3">
    <source>
        <dbReference type="Pfam" id="PF16884"/>
    </source>
</evidence>
<dbReference type="InterPro" id="IPR036291">
    <property type="entry name" value="NAD(P)-bd_dom_sf"/>
</dbReference>
<accession>A0AAD2Q7D1</accession>
<evidence type="ECO:0000259" key="2">
    <source>
        <dbReference type="Pfam" id="PF00107"/>
    </source>
</evidence>
<dbReference type="Proteomes" id="UP001295794">
    <property type="component" value="Unassembled WGS sequence"/>
</dbReference>
<dbReference type="SUPFAM" id="SSF51735">
    <property type="entry name" value="NAD(P)-binding Rossmann-fold domains"/>
    <property type="match status" value="1"/>
</dbReference>
<dbReference type="EMBL" id="CAVNYO010000155">
    <property type="protein sequence ID" value="CAK5269844.1"/>
    <property type="molecule type" value="Genomic_DNA"/>
</dbReference>
<dbReference type="InterPro" id="IPR041694">
    <property type="entry name" value="ADH_N_2"/>
</dbReference>
<dbReference type="Gene3D" id="3.90.180.10">
    <property type="entry name" value="Medium-chain alcohol dehydrogenases, catalytic domain"/>
    <property type="match status" value="1"/>
</dbReference>
<dbReference type="InterPro" id="IPR013149">
    <property type="entry name" value="ADH-like_C"/>
</dbReference>
<dbReference type="SUPFAM" id="SSF50129">
    <property type="entry name" value="GroES-like"/>
    <property type="match status" value="1"/>
</dbReference>
<keyword evidence="6" id="KW-1185">Reference proteome</keyword>
<dbReference type="AlphaFoldDB" id="A0AAD2Q7D1"/>
<sequence length="370" mass="40740">MAPTPNHRILYVKVPGHGLPVEGEHLVYDTDAVIDLDAPLNGGYLTKTLLLSPEPYMRERLRDPAVQLYSPPMVLGQPMVGNAVVVVLRSEMEGVNAGDYMAGLSTWEMYTVQPYTGARVNFAEGSFPPYTLNMEILMPLRTVPDPQGAFPWTCFLTSLGLPGYTAFEGIEKYLKPKEGSAIYVSSGASAVGTMVIQLCKRRGLRVIASAGSDQKVDHLLALGADVAFNYKTRSVASALEEYGPLDYYWDNVGGEQLEAAIGNMQHRGRIMICGAMSEYNVPFEQRYGVKNLSMVFKRRITIEGFVCNEVPDAEFYGRFIQEIPPILAEKKLQSEEDLVIGMENGIKAFLSLFDGTANAKVVVVVDPEYA</sequence>